<dbReference type="InterPro" id="IPR036922">
    <property type="entry name" value="Rieske_2Fe-2S_sf"/>
</dbReference>
<evidence type="ECO:0000256" key="1">
    <source>
        <dbReference type="ARBA" id="ARBA00022714"/>
    </source>
</evidence>
<dbReference type="STRING" id="370526.SAMN04489835_4185"/>
<dbReference type="GO" id="GO:0051537">
    <property type="term" value="F:2 iron, 2 sulfur cluster binding"/>
    <property type="evidence" value="ECO:0007669"/>
    <property type="project" value="UniProtKB-KW"/>
</dbReference>
<dbReference type="AlphaFoldDB" id="A0A1H6KTR3"/>
<dbReference type="GO" id="GO:0046872">
    <property type="term" value="F:metal ion binding"/>
    <property type="evidence" value="ECO:0007669"/>
    <property type="project" value="UniProtKB-KW"/>
</dbReference>
<keyword evidence="1" id="KW-0001">2Fe-2S</keyword>
<dbReference type="GO" id="GO:0004497">
    <property type="term" value="F:monooxygenase activity"/>
    <property type="evidence" value="ECO:0007669"/>
    <property type="project" value="UniProtKB-ARBA"/>
</dbReference>
<evidence type="ECO:0000256" key="2">
    <source>
        <dbReference type="ARBA" id="ARBA00022723"/>
    </source>
</evidence>
<keyword evidence="6" id="KW-0223">Dioxygenase</keyword>
<sequence length="118" mass="12944">MQRRPVCAIEELPPGSMKLVSAGAFGVGVYNIGGALYAIANYCAHEGAPLCEGYVRGTTEYAPESPDRIRHVRDGSVVRCPWHQWEFDITTGVNLADPTKRVRTYEVDVTDGQVFLTA</sequence>
<dbReference type="OrthoDB" id="9795104at2"/>
<protein>
    <submittedName>
        <fullName evidence="6">Ferredoxin subunit of nitrite reductase or a ring-hydroxylating dioxygenase</fullName>
    </submittedName>
</protein>
<dbReference type="InterPro" id="IPR017941">
    <property type="entry name" value="Rieske_2Fe-2S"/>
</dbReference>
<dbReference type="SUPFAM" id="SSF50022">
    <property type="entry name" value="ISP domain"/>
    <property type="match status" value="1"/>
</dbReference>
<keyword evidence="7" id="KW-1185">Reference proteome</keyword>
<evidence type="ECO:0000256" key="4">
    <source>
        <dbReference type="ARBA" id="ARBA00023014"/>
    </source>
</evidence>
<evidence type="ECO:0000313" key="7">
    <source>
        <dbReference type="Proteomes" id="UP000182915"/>
    </source>
</evidence>
<dbReference type="PROSITE" id="PS51296">
    <property type="entry name" value="RIESKE"/>
    <property type="match status" value="1"/>
</dbReference>
<proteinExistence type="predicted"/>
<evidence type="ECO:0000313" key="6">
    <source>
        <dbReference type="EMBL" id="SEH79253.1"/>
    </source>
</evidence>
<evidence type="ECO:0000256" key="3">
    <source>
        <dbReference type="ARBA" id="ARBA00023004"/>
    </source>
</evidence>
<keyword evidence="3" id="KW-0408">Iron</keyword>
<gene>
    <name evidence="6" type="ORF">SAMN04489835_4185</name>
</gene>
<evidence type="ECO:0000259" key="5">
    <source>
        <dbReference type="PROSITE" id="PS51296"/>
    </source>
</evidence>
<reference evidence="7" key="1">
    <citation type="submission" date="2016-10" db="EMBL/GenBank/DDBJ databases">
        <authorList>
            <person name="Varghese N."/>
            <person name="Submissions S."/>
        </authorList>
    </citation>
    <scope>NUCLEOTIDE SEQUENCE [LARGE SCALE GENOMIC DNA]</scope>
    <source>
        <strain evidence="7">DSM 45405</strain>
    </source>
</reference>
<accession>A0A1H6KTR3</accession>
<feature type="domain" description="Rieske" evidence="5">
    <location>
        <begin position="4"/>
        <end position="116"/>
    </location>
</feature>
<name>A0A1H6KTR3_MYCRU</name>
<dbReference type="Proteomes" id="UP000182915">
    <property type="component" value="Chromosome I"/>
</dbReference>
<keyword evidence="4" id="KW-0411">Iron-sulfur</keyword>
<dbReference type="GO" id="GO:0016705">
    <property type="term" value="F:oxidoreductase activity, acting on paired donors, with incorporation or reduction of molecular oxygen"/>
    <property type="evidence" value="ECO:0007669"/>
    <property type="project" value="UniProtKB-ARBA"/>
</dbReference>
<dbReference type="EMBL" id="LT629971">
    <property type="protein sequence ID" value="SEH79253.1"/>
    <property type="molecule type" value="Genomic_DNA"/>
</dbReference>
<keyword evidence="2" id="KW-0479">Metal-binding</keyword>
<organism evidence="6 7">
    <name type="scientific">Mycolicibacterium rutilum</name>
    <name type="common">Mycobacterium rutilum</name>
    <dbReference type="NCBI Taxonomy" id="370526"/>
    <lineage>
        <taxon>Bacteria</taxon>
        <taxon>Bacillati</taxon>
        <taxon>Actinomycetota</taxon>
        <taxon>Actinomycetes</taxon>
        <taxon>Mycobacteriales</taxon>
        <taxon>Mycobacteriaceae</taxon>
        <taxon>Mycolicibacterium</taxon>
    </lineage>
</organism>
<dbReference type="GO" id="GO:0051213">
    <property type="term" value="F:dioxygenase activity"/>
    <property type="evidence" value="ECO:0007669"/>
    <property type="project" value="UniProtKB-KW"/>
</dbReference>
<dbReference type="RefSeq" id="WP_083408788.1">
    <property type="nucleotide sequence ID" value="NZ_LT629971.1"/>
</dbReference>
<keyword evidence="6" id="KW-0560">Oxidoreductase</keyword>
<dbReference type="PANTHER" id="PTHR21496">
    <property type="entry name" value="FERREDOXIN-RELATED"/>
    <property type="match status" value="1"/>
</dbReference>
<dbReference type="PANTHER" id="PTHR21496:SF23">
    <property type="entry name" value="3-PHENYLPROPIONATE_CINNAMIC ACID DIOXYGENASE FERREDOXIN SUBUNIT"/>
    <property type="match status" value="1"/>
</dbReference>
<dbReference type="Pfam" id="PF00355">
    <property type="entry name" value="Rieske"/>
    <property type="match status" value="1"/>
</dbReference>
<dbReference type="Gene3D" id="2.102.10.10">
    <property type="entry name" value="Rieske [2Fe-2S] iron-sulphur domain"/>
    <property type="match status" value="1"/>
</dbReference>